<keyword evidence="2" id="KW-0472">Membrane</keyword>
<gene>
    <name evidence="3" type="ORF">H5P30_16240</name>
</gene>
<evidence type="ECO:0008006" key="5">
    <source>
        <dbReference type="Google" id="ProtNLM"/>
    </source>
</evidence>
<protein>
    <recommendedName>
        <fullName evidence="5">Polysaccharide chain length determinant N-terminal domain-containing protein</fullName>
    </recommendedName>
</protein>
<dbReference type="PANTHER" id="PTHR32309">
    <property type="entry name" value="TYROSINE-PROTEIN KINASE"/>
    <property type="match status" value="1"/>
</dbReference>
<keyword evidence="2" id="KW-0812">Transmembrane</keyword>
<dbReference type="AlphaFoldDB" id="A0A7X1E5R8"/>
<dbReference type="Gene3D" id="1.10.287.1490">
    <property type="match status" value="1"/>
</dbReference>
<keyword evidence="4" id="KW-1185">Reference proteome</keyword>
<dbReference type="PANTHER" id="PTHR32309:SF31">
    <property type="entry name" value="CAPSULAR EXOPOLYSACCHARIDE FAMILY"/>
    <property type="match status" value="1"/>
</dbReference>
<dbReference type="RefSeq" id="WP_185693965.1">
    <property type="nucleotide sequence ID" value="NZ_JACHVA010000126.1"/>
</dbReference>
<dbReference type="Proteomes" id="UP000525652">
    <property type="component" value="Unassembled WGS sequence"/>
</dbReference>
<name>A0A7X1E5R8_9BACT</name>
<dbReference type="EMBL" id="JACHVA010000126">
    <property type="protein sequence ID" value="MBC2603333.1"/>
    <property type="molecule type" value="Genomic_DNA"/>
</dbReference>
<keyword evidence="1" id="KW-0175">Coiled coil</keyword>
<evidence type="ECO:0000256" key="1">
    <source>
        <dbReference type="SAM" id="Coils"/>
    </source>
</evidence>
<feature type="transmembrane region" description="Helical" evidence="2">
    <location>
        <begin position="363"/>
        <end position="380"/>
    </location>
</feature>
<reference evidence="3 4" key="1">
    <citation type="submission" date="2020-07" db="EMBL/GenBank/DDBJ databases">
        <authorList>
            <person name="Feng X."/>
        </authorList>
    </citation>
    <scope>NUCLEOTIDE SEQUENCE [LARGE SCALE GENOMIC DNA]</scope>
    <source>
        <strain evidence="3 4">JCM14086</strain>
    </source>
</reference>
<proteinExistence type="predicted"/>
<dbReference type="InterPro" id="IPR050445">
    <property type="entry name" value="Bact_polysacc_biosynth/exp"/>
</dbReference>
<comment type="caution">
    <text evidence="3">The sequence shown here is derived from an EMBL/GenBank/DDBJ whole genome shotgun (WGS) entry which is preliminary data.</text>
</comment>
<feature type="coiled-coil region" evidence="1">
    <location>
        <begin position="198"/>
        <end position="290"/>
    </location>
</feature>
<evidence type="ECO:0000313" key="4">
    <source>
        <dbReference type="Proteomes" id="UP000525652"/>
    </source>
</evidence>
<sequence>MQPPEQDPSKRSGPQLTWPAPLLDIAYAILSRKWIVAAIILLGLILGVLRWSRMPPTYTASAVAVLLPREKPILDAAIETSSMESSDDSAGRSATGTLMLPPNPTLYTTLINSRSVLEEIGQRLKDDLGDRLSPDDRSVEVYQQIKSMISVTSTEDGLITVTVTSSSPSLSAKIANLLFLECERASKEIERSLILTQAGHLRDALVIAEAQLRETEEELAEFAAEFEIVDVNFQVSNKLRNVRELQVERDRLNTELDDLRLSYAEKSPEIQSIQTRIASIEKQLKNAESNIVGSVTTSQYGKLIVEYESLKERIRFERDLVATLSTKVDIYEIRAEQPTGNLAVIRPASEPSLPAGPSKKKEIGLILGLFIVIAIGWALAAQQWQIARKDPVLSAQIDKVIQSLKPFRRR</sequence>
<feature type="transmembrane region" description="Helical" evidence="2">
    <location>
        <begin position="25"/>
        <end position="49"/>
    </location>
</feature>
<evidence type="ECO:0000313" key="3">
    <source>
        <dbReference type="EMBL" id="MBC2603333.1"/>
    </source>
</evidence>
<organism evidence="3 4">
    <name type="scientific">Puniceicoccus vermicola</name>
    <dbReference type="NCBI Taxonomy" id="388746"/>
    <lineage>
        <taxon>Bacteria</taxon>
        <taxon>Pseudomonadati</taxon>
        <taxon>Verrucomicrobiota</taxon>
        <taxon>Opitutia</taxon>
        <taxon>Puniceicoccales</taxon>
        <taxon>Puniceicoccaceae</taxon>
        <taxon>Puniceicoccus</taxon>
    </lineage>
</organism>
<evidence type="ECO:0000256" key="2">
    <source>
        <dbReference type="SAM" id="Phobius"/>
    </source>
</evidence>
<keyword evidence="2" id="KW-1133">Transmembrane helix</keyword>
<accession>A0A7X1E5R8</accession>